<proteinExistence type="predicted"/>
<keyword evidence="4 6" id="KW-1133">Transmembrane helix</keyword>
<dbReference type="PATRIC" id="fig|1306954.6.peg.2787"/>
<organism evidence="7 8">
    <name type="scientific">Marinobacter excellens LAMA 842</name>
    <dbReference type="NCBI Taxonomy" id="1306954"/>
    <lineage>
        <taxon>Bacteria</taxon>
        <taxon>Pseudomonadati</taxon>
        <taxon>Pseudomonadota</taxon>
        <taxon>Gammaproteobacteria</taxon>
        <taxon>Pseudomonadales</taxon>
        <taxon>Marinobacteraceae</taxon>
        <taxon>Marinobacter</taxon>
    </lineage>
</organism>
<dbReference type="PANTHER" id="PTHR30250">
    <property type="entry name" value="PST FAMILY PREDICTED COLANIC ACID TRANSPORTER"/>
    <property type="match status" value="1"/>
</dbReference>
<evidence type="ECO:0000256" key="5">
    <source>
        <dbReference type="ARBA" id="ARBA00023136"/>
    </source>
</evidence>
<dbReference type="AlphaFoldDB" id="A0A137S1X0"/>
<dbReference type="InterPro" id="IPR050833">
    <property type="entry name" value="Poly_Biosynth_Transport"/>
</dbReference>
<evidence type="ECO:0000256" key="4">
    <source>
        <dbReference type="ARBA" id="ARBA00022989"/>
    </source>
</evidence>
<evidence type="ECO:0000256" key="1">
    <source>
        <dbReference type="ARBA" id="ARBA00004651"/>
    </source>
</evidence>
<feature type="transmembrane region" description="Helical" evidence="6">
    <location>
        <begin position="21"/>
        <end position="39"/>
    </location>
</feature>
<feature type="transmembrane region" description="Helical" evidence="6">
    <location>
        <begin position="332"/>
        <end position="351"/>
    </location>
</feature>
<gene>
    <name evidence="7" type="ORF">J122_3951</name>
</gene>
<dbReference type="GO" id="GO:0005886">
    <property type="term" value="C:plasma membrane"/>
    <property type="evidence" value="ECO:0007669"/>
    <property type="project" value="UniProtKB-SubCell"/>
</dbReference>
<feature type="transmembrane region" description="Helical" evidence="6">
    <location>
        <begin position="363"/>
        <end position="382"/>
    </location>
</feature>
<keyword evidence="8" id="KW-1185">Reference proteome</keyword>
<evidence type="ECO:0000256" key="2">
    <source>
        <dbReference type="ARBA" id="ARBA00022475"/>
    </source>
</evidence>
<name>A0A137S1X0_9GAMM</name>
<dbReference type="PANTHER" id="PTHR30250:SF11">
    <property type="entry name" value="O-ANTIGEN TRANSPORTER-RELATED"/>
    <property type="match status" value="1"/>
</dbReference>
<feature type="transmembrane region" description="Helical" evidence="6">
    <location>
        <begin position="216"/>
        <end position="235"/>
    </location>
</feature>
<feature type="transmembrane region" description="Helical" evidence="6">
    <location>
        <begin position="80"/>
        <end position="98"/>
    </location>
</feature>
<comment type="caution">
    <text evidence="7">The sequence shown here is derived from an EMBL/GenBank/DDBJ whole genome shotgun (WGS) entry which is preliminary data.</text>
</comment>
<feature type="transmembrane region" description="Helical" evidence="6">
    <location>
        <begin position="45"/>
        <end position="68"/>
    </location>
</feature>
<comment type="subcellular location">
    <subcellularLocation>
        <location evidence="1">Cell membrane</location>
        <topology evidence="1">Multi-pass membrane protein</topology>
    </subcellularLocation>
</comment>
<feature type="transmembrane region" description="Helical" evidence="6">
    <location>
        <begin position="301"/>
        <end position="320"/>
    </location>
</feature>
<accession>A0A137S1X0</accession>
<evidence type="ECO:0000256" key="6">
    <source>
        <dbReference type="SAM" id="Phobius"/>
    </source>
</evidence>
<feature type="transmembrane region" description="Helical" evidence="6">
    <location>
        <begin position="388"/>
        <end position="405"/>
    </location>
</feature>
<evidence type="ECO:0000313" key="7">
    <source>
        <dbReference type="EMBL" id="KXO06418.1"/>
    </source>
</evidence>
<feature type="transmembrane region" description="Helical" evidence="6">
    <location>
        <begin position="173"/>
        <end position="195"/>
    </location>
</feature>
<evidence type="ECO:0000313" key="8">
    <source>
        <dbReference type="Proteomes" id="UP000070282"/>
    </source>
</evidence>
<evidence type="ECO:0008006" key="9">
    <source>
        <dbReference type="Google" id="ProtNLM"/>
    </source>
</evidence>
<feature type="transmembrane region" description="Helical" evidence="6">
    <location>
        <begin position="104"/>
        <end position="123"/>
    </location>
</feature>
<evidence type="ECO:0000256" key="3">
    <source>
        <dbReference type="ARBA" id="ARBA00022692"/>
    </source>
</evidence>
<dbReference type="EMBL" id="LOCO01000035">
    <property type="protein sequence ID" value="KXO06418.1"/>
    <property type="molecule type" value="Genomic_DNA"/>
</dbReference>
<keyword evidence="5 6" id="KW-0472">Membrane</keyword>
<keyword evidence="2" id="KW-1003">Cell membrane</keyword>
<dbReference type="Proteomes" id="UP000070282">
    <property type="component" value="Unassembled WGS sequence"/>
</dbReference>
<feature type="transmembrane region" description="Helical" evidence="6">
    <location>
        <begin position="255"/>
        <end position="275"/>
    </location>
</feature>
<protein>
    <recommendedName>
        <fullName evidence="9">Polysaccharide biosynthesis protein</fullName>
    </recommendedName>
</protein>
<keyword evidence="3 6" id="KW-0812">Transmembrane</keyword>
<sequence length="424" mass="46952">MPLQVMSLLNNPNLLNVGIRALTLAIRFVLIFILAVYLPPSEVGLYGLIVVTVSYALYFVGFDFYTFSTRDLLGRPKAEWGRLLVSQGVFFGALYALVLPVSLLLFVFGLLPWWVAGWVLLLIVSEHLAQEISRLAIAMGRPLFASVMVFFRQGIWSLAFVLCMIFFESYRSLELLLLFWATGSALSVLMGGFLLRSIEWRKSNLSIDLAWVKRGVLVAFPLLMATLALRGIMTIDRYAFEALNGPDLLGVYSLFMGMAGTVLTFMDAGVFAFLYPRMIAAHNSGDQAGFLVARATLRKHTLIWSLVLVAGGALVGPFLFMLLPNPIYFDHWPLFVGILIAMGIFVVGMVPHYNLYAVSRDKPIIVAHFTGLLVFLMLVFLFGAFSPVWAVILAFGGASLAIGIIKQVSCARVFRAIGITHTLR</sequence>
<feature type="transmembrane region" description="Helical" evidence="6">
    <location>
        <begin position="143"/>
        <end position="167"/>
    </location>
</feature>
<reference evidence="8" key="1">
    <citation type="submission" date="2015-12" db="EMBL/GenBank/DDBJ databases">
        <authorList>
            <person name="Lima A."/>
            <person name="Farahani Zayas N."/>
            <person name="Castro Da Silva M.A."/>
            <person name="Cabral A."/>
            <person name="Pessatti M.L."/>
        </authorList>
    </citation>
    <scope>NUCLEOTIDE SEQUENCE [LARGE SCALE GENOMIC DNA]</scope>
    <source>
        <strain evidence="8">LAMA 842</strain>
    </source>
</reference>